<sequence length="46" mass="5697">MCRLRRWRRGSRRGSRRPLAICTEGEGRLSHERMHFIYLFSKQYIE</sequence>
<evidence type="ECO:0000313" key="1">
    <source>
        <dbReference type="EMBL" id="KAK3921080.1"/>
    </source>
</evidence>
<reference evidence="1" key="2">
    <citation type="journal article" date="2023" name="BMC Genomics">
        <title>Pest status, molecular evolution, and epigenetic factors derived from the genome assembly of Frankliniella fusca, a thysanopteran phytovirus vector.</title>
        <authorList>
            <person name="Catto M.A."/>
            <person name="Labadie P.E."/>
            <person name="Jacobson A.L."/>
            <person name="Kennedy G.G."/>
            <person name="Srinivasan R."/>
            <person name="Hunt B.G."/>
        </authorList>
    </citation>
    <scope>NUCLEOTIDE SEQUENCE</scope>
    <source>
        <strain evidence="1">PL_HMW_Pooled</strain>
    </source>
</reference>
<dbReference type="GO" id="GO:0007229">
    <property type="term" value="P:integrin-mediated signaling pathway"/>
    <property type="evidence" value="ECO:0007669"/>
    <property type="project" value="UniProtKB-KW"/>
</dbReference>
<proteinExistence type="predicted"/>
<keyword evidence="1" id="KW-0401">Integrin</keyword>
<gene>
    <name evidence="1" type="ORF">KUF71_010295</name>
</gene>
<protein>
    <submittedName>
        <fullName evidence="1">Integrin alpha-1</fullName>
    </submittedName>
</protein>
<accession>A0AAE1LIW1</accession>
<name>A0AAE1LIW1_9NEOP</name>
<keyword evidence="2" id="KW-1185">Reference proteome</keyword>
<dbReference type="AlphaFoldDB" id="A0AAE1LIW1"/>
<reference evidence="1" key="1">
    <citation type="submission" date="2021-07" db="EMBL/GenBank/DDBJ databases">
        <authorList>
            <person name="Catto M.A."/>
            <person name="Jacobson A."/>
            <person name="Kennedy G."/>
            <person name="Labadie P."/>
            <person name="Hunt B.G."/>
            <person name="Srinivasan R."/>
        </authorList>
    </citation>
    <scope>NUCLEOTIDE SEQUENCE</scope>
    <source>
        <strain evidence="1">PL_HMW_Pooled</strain>
        <tissue evidence="1">Head</tissue>
    </source>
</reference>
<comment type="caution">
    <text evidence="1">The sequence shown here is derived from an EMBL/GenBank/DDBJ whole genome shotgun (WGS) entry which is preliminary data.</text>
</comment>
<organism evidence="1 2">
    <name type="scientific">Frankliniella fusca</name>
    <dbReference type="NCBI Taxonomy" id="407009"/>
    <lineage>
        <taxon>Eukaryota</taxon>
        <taxon>Metazoa</taxon>
        <taxon>Ecdysozoa</taxon>
        <taxon>Arthropoda</taxon>
        <taxon>Hexapoda</taxon>
        <taxon>Insecta</taxon>
        <taxon>Pterygota</taxon>
        <taxon>Neoptera</taxon>
        <taxon>Paraneoptera</taxon>
        <taxon>Thysanoptera</taxon>
        <taxon>Terebrantia</taxon>
        <taxon>Thripoidea</taxon>
        <taxon>Thripidae</taxon>
        <taxon>Frankliniella</taxon>
    </lineage>
</organism>
<dbReference type="Proteomes" id="UP001219518">
    <property type="component" value="Unassembled WGS sequence"/>
</dbReference>
<dbReference type="EMBL" id="JAHWGI010001031">
    <property type="protein sequence ID" value="KAK3921080.1"/>
    <property type="molecule type" value="Genomic_DNA"/>
</dbReference>
<evidence type="ECO:0000313" key="2">
    <source>
        <dbReference type="Proteomes" id="UP001219518"/>
    </source>
</evidence>